<proteinExistence type="predicted"/>
<reference evidence="2" key="1">
    <citation type="submission" date="2021-02" db="EMBL/GenBank/DDBJ databases">
        <authorList>
            <person name="Nowell W R."/>
        </authorList>
    </citation>
    <scope>NUCLEOTIDE SEQUENCE</scope>
</reference>
<evidence type="ECO:0000313" key="3">
    <source>
        <dbReference type="Proteomes" id="UP000682733"/>
    </source>
</evidence>
<accession>A0A8S2VTR3</accession>
<dbReference type="Proteomes" id="UP000682733">
    <property type="component" value="Unassembled WGS sequence"/>
</dbReference>
<evidence type="ECO:0000313" key="2">
    <source>
        <dbReference type="EMBL" id="CAF4408297.1"/>
    </source>
</evidence>
<feature type="region of interest" description="Disordered" evidence="1">
    <location>
        <begin position="1"/>
        <end position="22"/>
    </location>
</feature>
<protein>
    <submittedName>
        <fullName evidence="2">Uncharacterized protein</fullName>
    </submittedName>
</protein>
<evidence type="ECO:0000256" key="1">
    <source>
        <dbReference type="SAM" id="MobiDB-lite"/>
    </source>
</evidence>
<dbReference type="AlphaFoldDB" id="A0A8S2VTR3"/>
<sequence length="335" mass="37085">AQQLIKQSHQLAAGTQDNQRPIFNNEATLAGKGIDATISAKPVVDSSTSQKPDIQPSTTTTTDSSSAPVVVKKKAKSGGLCSCASARGTTSDDERKHEQTKIVEKKSKLKKKTSVSPVATITATTDQAKSKPVTTTSPTSFELLKSAIEQQTIGKALVSDPIKQLIITKKQPLIDYFHTQIFSTKTNLITSKDNDGLCRKISSRIFDLLRYDRCSSWQNLQDQIREEYGHETPSSLFIQPICETYETIFTTKEPQLLKLFENETTIPSANQEFIEIVQQKMSNRNKSPNIGYAATQFVNNVQGNLDRLAYGATIQQQQNENIGEQSKSTFQLFSQ</sequence>
<feature type="compositionally biased region" description="Polar residues" evidence="1">
    <location>
        <begin position="45"/>
        <end position="56"/>
    </location>
</feature>
<dbReference type="EMBL" id="CAJOBA010074167">
    <property type="protein sequence ID" value="CAF4408297.1"/>
    <property type="molecule type" value="Genomic_DNA"/>
</dbReference>
<organism evidence="2 3">
    <name type="scientific">Didymodactylos carnosus</name>
    <dbReference type="NCBI Taxonomy" id="1234261"/>
    <lineage>
        <taxon>Eukaryota</taxon>
        <taxon>Metazoa</taxon>
        <taxon>Spiralia</taxon>
        <taxon>Gnathifera</taxon>
        <taxon>Rotifera</taxon>
        <taxon>Eurotatoria</taxon>
        <taxon>Bdelloidea</taxon>
        <taxon>Philodinida</taxon>
        <taxon>Philodinidae</taxon>
        <taxon>Didymodactylos</taxon>
    </lineage>
</organism>
<gene>
    <name evidence="2" type="ORF">TMI583_LOCUS43836</name>
</gene>
<comment type="caution">
    <text evidence="2">The sequence shown here is derived from an EMBL/GenBank/DDBJ whole genome shotgun (WGS) entry which is preliminary data.</text>
</comment>
<name>A0A8S2VTR3_9BILA</name>
<feature type="non-terminal residue" evidence="2">
    <location>
        <position position="1"/>
    </location>
</feature>
<feature type="region of interest" description="Disordered" evidence="1">
    <location>
        <begin position="41"/>
        <end position="67"/>
    </location>
</feature>
<feature type="compositionally biased region" description="Low complexity" evidence="1">
    <location>
        <begin position="57"/>
        <end position="67"/>
    </location>
</feature>